<sequence>MTSAKRAAAPKAAKPKAAKVAKPKGAKKLSPYNKYMKTELAKVKQANPALSHKDAFKLVASNWKTAEANPKAVAAK</sequence>
<dbReference type="Proteomes" id="UP001140234">
    <property type="component" value="Unassembled WGS sequence"/>
</dbReference>
<organism evidence="1 2">
    <name type="scientific">Coemansia nantahalensis</name>
    <dbReference type="NCBI Taxonomy" id="2789366"/>
    <lineage>
        <taxon>Eukaryota</taxon>
        <taxon>Fungi</taxon>
        <taxon>Fungi incertae sedis</taxon>
        <taxon>Zoopagomycota</taxon>
        <taxon>Kickxellomycotina</taxon>
        <taxon>Kickxellomycetes</taxon>
        <taxon>Kickxellales</taxon>
        <taxon>Kickxellaceae</taxon>
        <taxon>Coemansia</taxon>
    </lineage>
</organism>
<evidence type="ECO:0000313" key="1">
    <source>
        <dbReference type="EMBL" id="KAJ2772766.1"/>
    </source>
</evidence>
<name>A0ACC1K3B3_9FUNG</name>
<evidence type="ECO:0000313" key="2">
    <source>
        <dbReference type="Proteomes" id="UP001140234"/>
    </source>
</evidence>
<proteinExistence type="predicted"/>
<reference evidence="1" key="1">
    <citation type="submission" date="2022-07" db="EMBL/GenBank/DDBJ databases">
        <title>Phylogenomic reconstructions and comparative analyses of Kickxellomycotina fungi.</title>
        <authorList>
            <person name="Reynolds N.K."/>
            <person name="Stajich J.E."/>
            <person name="Barry K."/>
            <person name="Grigoriev I.V."/>
            <person name="Crous P."/>
            <person name="Smith M.E."/>
        </authorList>
    </citation>
    <scope>NUCLEOTIDE SEQUENCE</scope>
    <source>
        <strain evidence="1">CBS 109366</strain>
    </source>
</reference>
<protein>
    <submittedName>
        <fullName evidence="1">Uncharacterized protein</fullName>
    </submittedName>
</protein>
<accession>A0ACC1K3B3</accession>
<keyword evidence="2" id="KW-1185">Reference proteome</keyword>
<gene>
    <name evidence="1" type="ORF">IWQ57_001622</name>
</gene>
<dbReference type="EMBL" id="JANBUJ010000320">
    <property type="protein sequence ID" value="KAJ2772766.1"/>
    <property type="molecule type" value="Genomic_DNA"/>
</dbReference>
<comment type="caution">
    <text evidence="1">The sequence shown here is derived from an EMBL/GenBank/DDBJ whole genome shotgun (WGS) entry which is preliminary data.</text>
</comment>